<keyword evidence="4 6" id="KW-0472">Membrane</keyword>
<feature type="compositionally biased region" description="Polar residues" evidence="5">
    <location>
        <begin position="911"/>
        <end position="928"/>
    </location>
</feature>
<evidence type="ECO:0000256" key="6">
    <source>
        <dbReference type="SAM" id="Phobius"/>
    </source>
</evidence>
<feature type="region of interest" description="Disordered" evidence="5">
    <location>
        <begin position="1"/>
        <end position="154"/>
    </location>
</feature>
<dbReference type="EMBL" id="JACBAF010002197">
    <property type="protein sequence ID" value="KAF7164051.1"/>
    <property type="molecule type" value="Genomic_DNA"/>
</dbReference>
<sequence>MAQQPSRHTLEWIKKQAAEAGEGWEAARKARKPRPKPLPNWLDGPPRPPKLLGNSLDDLLRNDPVASDRIPERIPLPESRDGSSTASDPGERDANGARPSLEAIDRADTFIQPSSIPLPPSPPPSPGQRPQQPVAKEPRRGRPRRERPPPPREPYYRVLERAENVFDHIKHGNIRKTPRVERTSITLYEYYDYDNNAASRVDIDNALVIRRFRGTREGLTRRLFIVEDLSKETIDALGETFGITPEFFEEHLLNSGYGGAQYDDPPARSWKTAGLNKSYVSIQWFRPVYRRPPLFSNRDREDLLDLEGDGLEYISGSASISLRAETNIFRSEWDLRVDPRGTAKEMSEFGLVERASIWRKQAEGMEHETLIVLVDPLPTISISHDLTLQIPKINIVDRGDRDDHDTGNNDGTGTRPVLIIEGDDPYAIPLENPRREETPRPVLDWLFRRRRMEVDRRKVNVKSSFQVLIKQMAPRKKIAIDLEKALLTGDSLSILQEELNETRSTRQAMQHIEPVHPVDMLFDIIGQDTSTFLRVLNQILSDMEVDILDDTKMEDRLALWRELISKAERELLEFKTSTKNLLAFFGFELPADTSAATADYEVVRNVTDLFGEINQMLRRLQHASSSLTSNMGLLDSRRSIDEAHAVTRLTELAFLFIPLSFSSSIFGMQIEPFKDSVPLWNFFVVAITVTTFAYLMRLTMRSQWLANLKQSVKRDVRQYAEQHGLPVQTRSLSMLLLSQWFGSTLKRSIKATWTWIGRNGRTAGINLWKVVGFPLSFTLLIGIVAVAPIAVLWTRDIDRGVQGAVTFVILLALLGFVGVPYWRRSDPDFRSAFPRLVMRLLRRVPPRTRSLLFWAFGIAAFVAIPLALIWTRPLASGIKAGLTATILVILLPVVVFLGFRFTFSRPRHTGRSLTSASYDSYSHATSDL</sequence>
<proteinExistence type="predicted"/>
<feature type="transmembrane region" description="Helical" evidence="6">
    <location>
        <begin position="800"/>
        <end position="822"/>
    </location>
</feature>
<dbReference type="GO" id="GO:0016020">
    <property type="term" value="C:membrane"/>
    <property type="evidence" value="ECO:0007669"/>
    <property type="project" value="UniProtKB-SubCell"/>
</dbReference>
<comment type="subcellular location">
    <subcellularLocation>
        <location evidence="1">Membrane</location>
        <topology evidence="1">Multi-pass membrane protein</topology>
    </subcellularLocation>
</comment>
<gene>
    <name evidence="7" type="ORF">CNMCM6106_000745</name>
</gene>
<feature type="compositionally biased region" description="Basic and acidic residues" evidence="5">
    <location>
        <begin position="8"/>
        <end position="17"/>
    </location>
</feature>
<feature type="compositionally biased region" description="Pro residues" evidence="5">
    <location>
        <begin position="116"/>
        <end position="127"/>
    </location>
</feature>
<feature type="compositionally biased region" description="Basic and acidic residues" evidence="5">
    <location>
        <begin position="398"/>
        <end position="407"/>
    </location>
</feature>
<dbReference type="GO" id="GO:0046873">
    <property type="term" value="F:metal ion transmembrane transporter activity"/>
    <property type="evidence" value="ECO:0007669"/>
    <property type="project" value="InterPro"/>
</dbReference>
<evidence type="ECO:0000256" key="5">
    <source>
        <dbReference type="SAM" id="MobiDB-lite"/>
    </source>
</evidence>
<evidence type="ECO:0000256" key="3">
    <source>
        <dbReference type="ARBA" id="ARBA00022989"/>
    </source>
</evidence>
<dbReference type="Gene3D" id="1.20.58.340">
    <property type="entry name" value="Magnesium transport protein CorA, transmembrane region"/>
    <property type="match status" value="1"/>
</dbReference>
<dbReference type="AlphaFoldDB" id="A0A8H6Q074"/>
<name>A0A8H6Q074_9EURO</name>
<evidence type="ECO:0000256" key="1">
    <source>
        <dbReference type="ARBA" id="ARBA00004141"/>
    </source>
</evidence>
<evidence type="ECO:0000256" key="2">
    <source>
        <dbReference type="ARBA" id="ARBA00022692"/>
    </source>
</evidence>
<protein>
    <submittedName>
        <fullName evidence="7">Uncharacterized protein</fullName>
    </submittedName>
</protein>
<dbReference type="SUPFAM" id="SSF144083">
    <property type="entry name" value="Magnesium transport protein CorA, transmembrane region"/>
    <property type="match status" value="1"/>
</dbReference>
<feature type="region of interest" description="Disordered" evidence="5">
    <location>
        <begin position="908"/>
        <end position="928"/>
    </location>
</feature>
<comment type="caution">
    <text evidence="7">The sequence shown here is derived from an EMBL/GenBank/DDBJ whole genome shotgun (WGS) entry which is preliminary data.</text>
</comment>
<dbReference type="InterPro" id="IPR045863">
    <property type="entry name" value="CorA_TM1_TM2"/>
</dbReference>
<reference evidence="7" key="1">
    <citation type="submission" date="2020-06" db="EMBL/GenBank/DDBJ databases">
        <title>Draft genome sequences of strains closely related to Aspergillus parafelis and Aspergillus hiratsukae.</title>
        <authorList>
            <person name="Dos Santos R.A.C."/>
            <person name="Rivero-Menendez O."/>
            <person name="Steenwyk J.L."/>
            <person name="Mead M.E."/>
            <person name="Goldman G.H."/>
            <person name="Alastruey-Izquierdo A."/>
            <person name="Rokas A."/>
        </authorList>
    </citation>
    <scope>NUCLEOTIDE SEQUENCE</scope>
    <source>
        <strain evidence="7">CNM-CM6106</strain>
    </source>
</reference>
<feature type="transmembrane region" description="Helical" evidence="6">
    <location>
        <begin position="851"/>
        <end position="870"/>
    </location>
</feature>
<feature type="transmembrane region" description="Helical" evidence="6">
    <location>
        <begin position="770"/>
        <end position="794"/>
    </location>
</feature>
<feature type="transmembrane region" description="Helical" evidence="6">
    <location>
        <begin position="882"/>
        <end position="903"/>
    </location>
</feature>
<feature type="region of interest" description="Disordered" evidence="5">
    <location>
        <begin position="398"/>
        <end position="418"/>
    </location>
</feature>
<dbReference type="Pfam" id="PF01544">
    <property type="entry name" value="CorA"/>
    <property type="match status" value="1"/>
</dbReference>
<evidence type="ECO:0000313" key="8">
    <source>
        <dbReference type="Proteomes" id="UP000662466"/>
    </source>
</evidence>
<keyword evidence="2 6" id="KW-0812">Transmembrane</keyword>
<keyword evidence="3 6" id="KW-1133">Transmembrane helix</keyword>
<dbReference type="Proteomes" id="UP000662466">
    <property type="component" value="Unassembled WGS sequence"/>
</dbReference>
<organism evidence="7 8">
    <name type="scientific">Aspergillus hiratsukae</name>
    <dbReference type="NCBI Taxonomy" id="1194566"/>
    <lineage>
        <taxon>Eukaryota</taxon>
        <taxon>Fungi</taxon>
        <taxon>Dikarya</taxon>
        <taxon>Ascomycota</taxon>
        <taxon>Pezizomycotina</taxon>
        <taxon>Eurotiomycetes</taxon>
        <taxon>Eurotiomycetidae</taxon>
        <taxon>Eurotiales</taxon>
        <taxon>Aspergillaceae</taxon>
        <taxon>Aspergillus</taxon>
        <taxon>Aspergillus subgen. Fumigati</taxon>
    </lineage>
</organism>
<evidence type="ECO:0000313" key="7">
    <source>
        <dbReference type="EMBL" id="KAF7164051.1"/>
    </source>
</evidence>
<feature type="compositionally biased region" description="Basic and acidic residues" evidence="5">
    <location>
        <begin position="136"/>
        <end position="154"/>
    </location>
</feature>
<accession>A0A8H6Q074</accession>
<evidence type="ECO:0000256" key="4">
    <source>
        <dbReference type="ARBA" id="ARBA00023136"/>
    </source>
</evidence>
<dbReference type="InterPro" id="IPR002523">
    <property type="entry name" value="MgTranspt_CorA/ZnTranspt_ZntB"/>
</dbReference>
<feature type="transmembrane region" description="Helical" evidence="6">
    <location>
        <begin position="679"/>
        <end position="696"/>
    </location>
</feature>